<organism evidence="1 2">
    <name type="scientific">Planctopirus limnophila (strain ATCC 43296 / DSM 3776 / IFAM 1008 / Mu 290)</name>
    <name type="common">Planctomyces limnophilus</name>
    <dbReference type="NCBI Taxonomy" id="521674"/>
    <lineage>
        <taxon>Bacteria</taxon>
        <taxon>Pseudomonadati</taxon>
        <taxon>Planctomycetota</taxon>
        <taxon>Planctomycetia</taxon>
        <taxon>Planctomycetales</taxon>
        <taxon>Planctomycetaceae</taxon>
        <taxon>Planctopirus</taxon>
    </lineage>
</organism>
<name>D5SZH5_PLAL2</name>
<accession>D5SZH5</accession>
<geneLocation type="plasmid" evidence="1 2">
    <name>pPLIM01</name>
</geneLocation>
<keyword evidence="2" id="KW-1185">Reference proteome</keyword>
<dbReference type="HOGENOM" id="CLU_2331304_0_0_0"/>
<proteinExistence type="predicted"/>
<protein>
    <submittedName>
        <fullName evidence="1">Uncharacterized protein</fullName>
    </submittedName>
</protein>
<reference evidence="1 2" key="1">
    <citation type="journal article" date="2010" name="Stand. Genomic Sci.">
        <title>Complete genome sequence of Planctomyces limnophilus type strain (Mu 290).</title>
        <authorList>
            <person name="Labutti K."/>
            <person name="Sikorski J."/>
            <person name="Schneider S."/>
            <person name="Nolan M."/>
            <person name="Lucas S."/>
            <person name="Glavina Del Rio T."/>
            <person name="Tice H."/>
            <person name="Cheng J.F."/>
            <person name="Goodwin L."/>
            <person name="Pitluck S."/>
            <person name="Liolios K."/>
            <person name="Ivanova N."/>
            <person name="Mavromatis K."/>
            <person name="Mikhailova N."/>
            <person name="Pati A."/>
            <person name="Chen A."/>
            <person name="Palaniappan K."/>
            <person name="Land M."/>
            <person name="Hauser L."/>
            <person name="Chang Y.J."/>
            <person name="Jeffries C.D."/>
            <person name="Tindall B.J."/>
            <person name="Rohde M."/>
            <person name="Goker M."/>
            <person name="Woyke T."/>
            <person name="Bristow J."/>
            <person name="Eisen J.A."/>
            <person name="Markowitz V."/>
            <person name="Hugenholtz P."/>
            <person name="Kyrpides N.C."/>
            <person name="Klenk H.P."/>
            <person name="Lapidus A."/>
        </authorList>
    </citation>
    <scope>NUCLEOTIDE SEQUENCE [LARGE SCALE GENOMIC DNA]</scope>
    <source>
        <strain evidence="2">ATCC 43296 / DSM 3776 / IFAM 1008 / 290</strain>
        <plasmid evidence="1 2">pPLIM01</plasmid>
    </source>
</reference>
<dbReference type="KEGG" id="plm:Plim_4288"/>
<dbReference type="RefSeq" id="WP_013112526.1">
    <property type="nucleotide sequence ID" value="NC_014149.1"/>
</dbReference>
<dbReference type="AlphaFoldDB" id="D5SZH5"/>
<dbReference type="EMBL" id="CP001745">
    <property type="protein sequence ID" value="ADG70095.1"/>
    <property type="molecule type" value="Genomic_DNA"/>
</dbReference>
<gene>
    <name evidence="1" type="ordered locus">Plim_4288</name>
</gene>
<evidence type="ECO:0000313" key="1">
    <source>
        <dbReference type="EMBL" id="ADG70095.1"/>
    </source>
</evidence>
<sequence length="98" mass="10206">MFAVAFEGAEQLAAARPWHPVAFATVAALVADQLASQPLPPDPPRTDQPAGLLNEIVVVDVGPTFLTAAVMASVDFAAKDAAEELHDHVSTRDNTSSA</sequence>
<evidence type="ECO:0000313" key="2">
    <source>
        <dbReference type="Proteomes" id="UP000002220"/>
    </source>
</evidence>
<keyword evidence="1" id="KW-0614">Plasmid</keyword>
<dbReference type="Proteomes" id="UP000002220">
    <property type="component" value="Plasmid pPLIM01"/>
</dbReference>